<sequence length="157" mass="17763">MSNNKYSESETVLIKQQFNAIDKDGDGFITEKEFIESLKNLNRDPEEYDIQRFFSRGDNNKDGKINFNEFLEVYMTLGLNNPNSVSGQPKQKSAQEVSAIFQSFDRDGDGSISAKELKEVLASQGEKPTSSDIDDMIKAADKNNDNKVDREEFAKMV</sequence>
<protein>
    <submittedName>
        <fullName evidence="5">Calmodulin</fullName>
    </submittedName>
</protein>
<comment type="caution">
    <text evidence="5">The sequence shown here is derived from an EMBL/GenBank/DDBJ whole genome shotgun (WGS) entry which is preliminary data.</text>
</comment>
<keyword evidence="1" id="KW-0677">Repeat</keyword>
<dbReference type="AlphaFoldDB" id="A0A1Y2GK65"/>
<dbReference type="Gene3D" id="1.10.238.10">
    <property type="entry name" value="EF-hand"/>
    <property type="match status" value="2"/>
</dbReference>
<dbReference type="RefSeq" id="XP_021880457.1">
    <property type="nucleotide sequence ID" value="XM_022022083.1"/>
</dbReference>
<feature type="region of interest" description="Disordered" evidence="3">
    <location>
        <begin position="121"/>
        <end position="157"/>
    </location>
</feature>
<keyword evidence="6" id="KW-1185">Reference proteome</keyword>
<dbReference type="PROSITE" id="PS00018">
    <property type="entry name" value="EF_HAND_1"/>
    <property type="match status" value="4"/>
</dbReference>
<proteinExistence type="predicted"/>
<dbReference type="EMBL" id="MCFF01000023">
    <property type="protein sequence ID" value="ORZ13376.1"/>
    <property type="molecule type" value="Genomic_DNA"/>
</dbReference>
<dbReference type="InParanoid" id="A0A1Y2GK65"/>
<evidence type="ECO:0000256" key="3">
    <source>
        <dbReference type="SAM" id="MobiDB-lite"/>
    </source>
</evidence>
<evidence type="ECO:0000313" key="6">
    <source>
        <dbReference type="Proteomes" id="UP000193648"/>
    </source>
</evidence>
<dbReference type="SUPFAM" id="SSF47473">
    <property type="entry name" value="EF-hand"/>
    <property type="match status" value="1"/>
</dbReference>
<keyword evidence="2" id="KW-0106">Calcium</keyword>
<feature type="domain" description="EF-hand" evidence="4">
    <location>
        <begin position="9"/>
        <end position="44"/>
    </location>
</feature>
<evidence type="ECO:0000256" key="2">
    <source>
        <dbReference type="ARBA" id="ARBA00022837"/>
    </source>
</evidence>
<dbReference type="InterPro" id="IPR018247">
    <property type="entry name" value="EF_Hand_1_Ca_BS"/>
</dbReference>
<dbReference type="InterPro" id="IPR011992">
    <property type="entry name" value="EF-hand-dom_pair"/>
</dbReference>
<dbReference type="InterPro" id="IPR050230">
    <property type="entry name" value="CALM/Myosin/TropC-like"/>
</dbReference>
<dbReference type="GeneID" id="33563927"/>
<dbReference type="Pfam" id="PF13499">
    <property type="entry name" value="EF-hand_7"/>
    <property type="match status" value="2"/>
</dbReference>
<evidence type="ECO:0000313" key="5">
    <source>
        <dbReference type="EMBL" id="ORZ13376.1"/>
    </source>
</evidence>
<dbReference type="PANTHER" id="PTHR23048">
    <property type="entry name" value="MYOSIN LIGHT CHAIN 1, 3"/>
    <property type="match status" value="1"/>
</dbReference>
<dbReference type="GO" id="GO:0016460">
    <property type="term" value="C:myosin II complex"/>
    <property type="evidence" value="ECO:0007669"/>
    <property type="project" value="TreeGrafter"/>
</dbReference>
<gene>
    <name evidence="5" type="ORF">BCR41DRAFT_337686</name>
</gene>
<accession>A0A1Y2GK65</accession>
<evidence type="ECO:0000256" key="1">
    <source>
        <dbReference type="ARBA" id="ARBA00022737"/>
    </source>
</evidence>
<dbReference type="Proteomes" id="UP000193648">
    <property type="component" value="Unassembled WGS sequence"/>
</dbReference>
<dbReference type="OrthoDB" id="26525at2759"/>
<organism evidence="5 6">
    <name type="scientific">Lobosporangium transversale</name>
    <dbReference type="NCBI Taxonomy" id="64571"/>
    <lineage>
        <taxon>Eukaryota</taxon>
        <taxon>Fungi</taxon>
        <taxon>Fungi incertae sedis</taxon>
        <taxon>Mucoromycota</taxon>
        <taxon>Mortierellomycotina</taxon>
        <taxon>Mortierellomycetes</taxon>
        <taxon>Mortierellales</taxon>
        <taxon>Mortierellaceae</taxon>
        <taxon>Lobosporangium</taxon>
    </lineage>
</organism>
<name>A0A1Y2GK65_9FUNG</name>
<dbReference type="SMART" id="SM00054">
    <property type="entry name" value="EFh"/>
    <property type="match status" value="4"/>
</dbReference>
<dbReference type="PROSITE" id="PS50222">
    <property type="entry name" value="EF_HAND_2"/>
    <property type="match status" value="4"/>
</dbReference>
<dbReference type="CDD" id="cd00051">
    <property type="entry name" value="EFh"/>
    <property type="match status" value="2"/>
</dbReference>
<dbReference type="STRING" id="64571.A0A1Y2GK65"/>
<reference evidence="5 6" key="1">
    <citation type="submission" date="2016-07" db="EMBL/GenBank/DDBJ databases">
        <title>Pervasive Adenine N6-methylation of Active Genes in Fungi.</title>
        <authorList>
            <consortium name="DOE Joint Genome Institute"/>
            <person name="Mondo S.J."/>
            <person name="Dannebaum R.O."/>
            <person name="Kuo R.C."/>
            <person name="Labutti K."/>
            <person name="Haridas S."/>
            <person name="Kuo A."/>
            <person name="Salamov A."/>
            <person name="Ahrendt S.R."/>
            <person name="Lipzen A."/>
            <person name="Sullivan W."/>
            <person name="Andreopoulos W.B."/>
            <person name="Clum A."/>
            <person name="Lindquist E."/>
            <person name="Daum C."/>
            <person name="Ramamoorthy G.K."/>
            <person name="Gryganskyi A."/>
            <person name="Culley D."/>
            <person name="Magnuson J.K."/>
            <person name="James T.Y."/>
            <person name="O'Malley M.A."/>
            <person name="Stajich J.E."/>
            <person name="Spatafora J.W."/>
            <person name="Visel A."/>
            <person name="Grigoriev I.V."/>
        </authorList>
    </citation>
    <scope>NUCLEOTIDE SEQUENCE [LARGE SCALE GENOMIC DNA]</scope>
    <source>
        <strain evidence="5 6">NRRL 3116</strain>
    </source>
</reference>
<evidence type="ECO:0000259" key="4">
    <source>
        <dbReference type="PROSITE" id="PS50222"/>
    </source>
</evidence>
<feature type="domain" description="EF-hand" evidence="4">
    <location>
        <begin position="128"/>
        <end position="157"/>
    </location>
</feature>
<dbReference type="PANTHER" id="PTHR23048:SF0">
    <property type="entry name" value="CALMODULIN LIKE 3"/>
    <property type="match status" value="1"/>
</dbReference>
<feature type="domain" description="EF-hand" evidence="4">
    <location>
        <begin position="92"/>
        <end position="127"/>
    </location>
</feature>
<dbReference type="FunFam" id="1.10.238.10:FF:000003">
    <property type="entry name" value="Calmodulin A"/>
    <property type="match status" value="1"/>
</dbReference>
<dbReference type="InterPro" id="IPR002048">
    <property type="entry name" value="EF_hand_dom"/>
</dbReference>
<feature type="compositionally biased region" description="Basic and acidic residues" evidence="3">
    <location>
        <begin position="135"/>
        <end position="157"/>
    </location>
</feature>
<feature type="domain" description="EF-hand" evidence="4">
    <location>
        <begin position="45"/>
        <end position="80"/>
    </location>
</feature>
<dbReference type="GO" id="GO:0005509">
    <property type="term" value="F:calcium ion binding"/>
    <property type="evidence" value="ECO:0007669"/>
    <property type="project" value="InterPro"/>
</dbReference>